<dbReference type="EMBL" id="QZMU01000001">
    <property type="protein sequence ID" value="RRQ22956.1"/>
    <property type="molecule type" value="Genomic_DNA"/>
</dbReference>
<protein>
    <submittedName>
        <fullName evidence="2">Helix-hairpin-helix domain-containing protein</fullName>
    </submittedName>
</protein>
<dbReference type="Pfam" id="PF12836">
    <property type="entry name" value="HHH_3"/>
    <property type="match status" value="1"/>
</dbReference>
<gene>
    <name evidence="2" type="ORF">D6C00_14165</name>
</gene>
<evidence type="ECO:0000313" key="2">
    <source>
        <dbReference type="EMBL" id="RRQ22956.1"/>
    </source>
</evidence>
<feature type="signal peptide" evidence="1">
    <location>
        <begin position="1"/>
        <end position="22"/>
    </location>
</feature>
<reference evidence="2 3" key="1">
    <citation type="journal article" date="2010" name="Int. J. Syst. Evol. Microbiol.">
        <title>Thiohalobacter thiocyanaticus gen. nov., sp. nov., a moderately halophilic, sulfur-oxidizing gammaproteobacterium from hypersaline lakes, that utilizes thiocyanate.</title>
        <authorList>
            <person name="Sorokin D.Y."/>
            <person name="Kovaleva O.L."/>
            <person name="Tourova T.P."/>
            <person name="Muyzer G."/>
        </authorList>
    </citation>
    <scope>NUCLEOTIDE SEQUENCE [LARGE SCALE GENOMIC DNA]</scope>
    <source>
        <strain evidence="2 3">Hrh1</strain>
    </source>
</reference>
<dbReference type="InterPro" id="IPR010994">
    <property type="entry name" value="RuvA_2-like"/>
</dbReference>
<keyword evidence="1" id="KW-0732">Signal</keyword>
<dbReference type="Gene3D" id="1.10.150.320">
    <property type="entry name" value="Photosystem II 12 kDa extrinsic protein"/>
    <property type="match status" value="1"/>
</dbReference>
<dbReference type="GO" id="GO:0015628">
    <property type="term" value="P:protein secretion by the type II secretion system"/>
    <property type="evidence" value="ECO:0007669"/>
    <property type="project" value="TreeGrafter"/>
</dbReference>
<accession>A0A426QMQ7</accession>
<feature type="chain" id="PRO_5019269737" evidence="1">
    <location>
        <begin position="23"/>
        <end position="80"/>
    </location>
</feature>
<sequence length="80" mass="8490">MWKSIPYLIMSLFLFGAQPLLAEPIDVNTASAEELAQLKGVGPAKARAIIATVTSNGPSWAVGELNQVRGLGAEVLRRKG</sequence>
<keyword evidence="3" id="KW-1185">Reference proteome</keyword>
<dbReference type="AlphaFoldDB" id="A0A426QMQ7"/>
<comment type="caution">
    <text evidence="2">The sequence shown here is derived from an EMBL/GenBank/DDBJ whole genome shotgun (WGS) entry which is preliminary data.</text>
</comment>
<dbReference type="SUPFAM" id="SSF47781">
    <property type="entry name" value="RuvA domain 2-like"/>
    <property type="match status" value="1"/>
</dbReference>
<dbReference type="OrthoDB" id="7510573at2"/>
<proteinExistence type="predicted"/>
<dbReference type="GO" id="GO:0015627">
    <property type="term" value="C:type II protein secretion system complex"/>
    <property type="evidence" value="ECO:0007669"/>
    <property type="project" value="TreeGrafter"/>
</dbReference>
<dbReference type="Proteomes" id="UP000287798">
    <property type="component" value="Unassembled WGS sequence"/>
</dbReference>
<dbReference type="PANTHER" id="PTHR21180:SF32">
    <property type="entry name" value="ENDONUCLEASE_EXONUCLEASE_PHOSPHATASE FAMILY DOMAIN-CONTAINING PROTEIN 1"/>
    <property type="match status" value="1"/>
</dbReference>
<name>A0A426QMQ7_9GAMM</name>
<evidence type="ECO:0000313" key="3">
    <source>
        <dbReference type="Proteomes" id="UP000287798"/>
    </source>
</evidence>
<organism evidence="2 3">
    <name type="scientific">Thiohalobacter thiocyanaticus</name>
    <dbReference type="NCBI Taxonomy" id="585455"/>
    <lineage>
        <taxon>Bacteria</taxon>
        <taxon>Pseudomonadati</taxon>
        <taxon>Pseudomonadota</taxon>
        <taxon>Gammaproteobacteria</taxon>
        <taxon>Thiohalobacterales</taxon>
        <taxon>Thiohalobacteraceae</taxon>
        <taxon>Thiohalobacter</taxon>
    </lineage>
</organism>
<evidence type="ECO:0000256" key="1">
    <source>
        <dbReference type="SAM" id="SignalP"/>
    </source>
</evidence>
<dbReference type="PANTHER" id="PTHR21180">
    <property type="entry name" value="ENDONUCLEASE/EXONUCLEASE/PHOSPHATASE FAMILY DOMAIN-CONTAINING PROTEIN 1"/>
    <property type="match status" value="1"/>
</dbReference>
<dbReference type="RefSeq" id="WP_125182294.1">
    <property type="nucleotide sequence ID" value="NZ_QZMU01000001.1"/>
</dbReference>
<dbReference type="InterPro" id="IPR051675">
    <property type="entry name" value="Endo/Exo/Phosphatase_dom_1"/>
</dbReference>